<dbReference type="InterPro" id="IPR018490">
    <property type="entry name" value="cNMP-bd_dom_sf"/>
</dbReference>
<feature type="transmembrane region" description="Helical" evidence="3">
    <location>
        <begin position="324"/>
        <end position="345"/>
    </location>
</feature>
<proteinExistence type="predicted"/>
<feature type="transmembrane region" description="Helical" evidence="3">
    <location>
        <begin position="452"/>
        <end position="472"/>
    </location>
</feature>
<accession>A0A444Z0X3</accession>
<evidence type="ECO:0000256" key="1">
    <source>
        <dbReference type="ARBA" id="ARBA00023286"/>
    </source>
</evidence>
<keyword evidence="3" id="KW-1133">Transmembrane helix</keyword>
<reference evidence="4 5" key="1">
    <citation type="submission" date="2019-01" db="EMBL/GenBank/DDBJ databases">
        <title>Sequencing of cultivated peanut Arachis hypogaea provides insights into genome evolution and oil improvement.</title>
        <authorList>
            <person name="Chen X."/>
        </authorList>
    </citation>
    <scope>NUCLEOTIDE SEQUENCE [LARGE SCALE GENOMIC DNA]</scope>
    <source>
        <strain evidence="5">cv. Fuhuasheng</strain>
        <tissue evidence="4">Leaves</tissue>
    </source>
</reference>
<dbReference type="Gene3D" id="2.60.120.10">
    <property type="entry name" value="Jelly Rolls"/>
    <property type="match status" value="1"/>
</dbReference>
<name>A0A444Z0X3_ARAHY</name>
<dbReference type="PANTHER" id="PTHR45651">
    <property type="entry name" value="CYCLIC NUCLEOTIDE-GATED ION CHANNEL 15-RELATED-RELATED"/>
    <property type="match status" value="1"/>
</dbReference>
<keyword evidence="1" id="KW-1071">Ligand-gated ion channel</keyword>
<dbReference type="InterPro" id="IPR014710">
    <property type="entry name" value="RmlC-like_jellyroll"/>
</dbReference>
<evidence type="ECO:0000313" key="4">
    <source>
        <dbReference type="EMBL" id="RYR07704.1"/>
    </source>
</evidence>
<dbReference type="GO" id="GO:0016020">
    <property type="term" value="C:membrane"/>
    <property type="evidence" value="ECO:0007669"/>
    <property type="project" value="UniProtKB-SubCell"/>
</dbReference>
<dbReference type="Gene3D" id="1.10.287.630">
    <property type="entry name" value="Helix hairpin bin"/>
    <property type="match status" value="1"/>
</dbReference>
<dbReference type="AlphaFoldDB" id="A0A444Z0X3"/>
<dbReference type="GO" id="GO:0034220">
    <property type="term" value="P:monoatomic ion transmembrane transport"/>
    <property type="evidence" value="ECO:0007669"/>
    <property type="project" value="UniProtKB-KW"/>
</dbReference>
<evidence type="ECO:0000256" key="2">
    <source>
        <dbReference type="ARBA" id="ARBA00023303"/>
    </source>
</evidence>
<dbReference type="Gramene" id="arahy.Tifrunner.gnm2.ann2.Ah15g436400.1">
    <property type="protein sequence ID" value="arahy.Tifrunner.gnm2.ann2.Ah15g436400.1-CDS"/>
    <property type="gene ID" value="arahy.Tifrunner.gnm2.ann2.Ah15g436400"/>
</dbReference>
<evidence type="ECO:0008006" key="6">
    <source>
        <dbReference type="Google" id="ProtNLM"/>
    </source>
</evidence>
<organism evidence="4 5">
    <name type="scientific">Arachis hypogaea</name>
    <name type="common">Peanut</name>
    <dbReference type="NCBI Taxonomy" id="3818"/>
    <lineage>
        <taxon>Eukaryota</taxon>
        <taxon>Viridiplantae</taxon>
        <taxon>Streptophyta</taxon>
        <taxon>Embryophyta</taxon>
        <taxon>Tracheophyta</taxon>
        <taxon>Spermatophyta</taxon>
        <taxon>Magnoliopsida</taxon>
        <taxon>eudicotyledons</taxon>
        <taxon>Gunneridae</taxon>
        <taxon>Pentapetalae</taxon>
        <taxon>rosids</taxon>
        <taxon>fabids</taxon>
        <taxon>Fabales</taxon>
        <taxon>Fabaceae</taxon>
        <taxon>Papilionoideae</taxon>
        <taxon>50 kb inversion clade</taxon>
        <taxon>dalbergioids sensu lato</taxon>
        <taxon>Dalbergieae</taxon>
        <taxon>Pterocarpus clade</taxon>
        <taxon>Arachis</taxon>
    </lineage>
</organism>
<dbReference type="OrthoDB" id="421226at2759"/>
<keyword evidence="5" id="KW-1185">Reference proteome</keyword>
<evidence type="ECO:0000313" key="5">
    <source>
        <dbReference type="Proteomes" id="UP000289738"/>
    </source>
</evidence>
<dbReference type="CDD" id="cd00038">
    <property type="entry name" value="CAP_ED"/>
    <property type="match status" value="1"/>
</dbReference>
<keyword evidence="3" id="KW-0812">Transmembrane</keyword>
<dbReference type="Proteomes" id="UP000289738">
    <property type="component" value="Chromosome B05"/>
</dbReference>
<gene>
    <name evidence="4" type="ORF">Ahy_B05g075119</name>
</gene>
<feature type="transmembrane region" description="Helical" evidence="3">
    <location>
        <begin position="162"/>
        <end position="183"/>
    </location>
</feature>
<keyword evidence="1" id="KW-0813">Transport</keyword>
<dbReference type="PANTHER" id="PTHR45651:SF11">
    <property type="entry name" value="CYCLIC NUCLEOTIDE-GATED ION CHANNEL 20, CHLOROPLASTIC-RELATED"/>
    <property type="match status" value="1"/>
</dbReference>
<comment type="caution">
    <text evidence="4">The sequence shown here is derived from an EMBL/GenBank/DDBJ whole genome shotgun (WGS) entry which is preliminary data.</text>
</comment>
<evidence type="ECO:0000256" key="3">
    <source>
        <dbReference type="SAM" id="Phobius"/>
    </source>
</evidence>
<dbReference type="EMBL" id="SDMP01000015">
    <property type="protein sequence ID" value="RYR07704.1"/>
    <property type="molecule type" value="Genomic_DNA"/>
</dbReference>
<dbReference type="SUPFAM" id="SSF51206">
    <property type="entry name" value="cAMP-binding domain-like"/>
    <property type="match status" value="1"/>
</dbReference>
<keyword evidence="2" id="KW-0407">Ion channel</keyword>
<feature type="transmembrane region" description="Helical" evidence="3">
    <location>
        <begin position="203"/>
        <end position="224"/>
    </location>
</feature>
<sequence>MESFNREASGVRDTGPLHSVRIASPFRQVSGPLYATNGTGDILQQNIVVTGNNVVQSNTRTFSAFHRTSQHHWNNNSDRRKEYLLMSGQLGMCNDPCCTTCPAYLKVAQHENSRISNTFGQKFHNDHDGDFKGFTRKVFSFYSSCIHGVVNPHTKVVQQWKMILATFCMVAVFLDPLFFFLFYVQKDLKCIAIDWKLNTTLVLFRSLNDFIYFLNILLQFRLAYISPESTMLGARDLVDHPKKIAQRYLRGYFFLDLFVIIPIPQIMMLFVVPNYLGSSGMNYTKNLLRAAILVQYIPKLLGFLPLLRDQSPTGFIFSTVWESFFIHLLVFMLSGHVVGANWYLFGLQRVNQCLRDACRNSNITGCIEFIDCGYRRLSNQTSHHWNNNVNATACFSSLPAGAFTFGIYANVAPLVIHKNYIKKYVYALFWGFQQICTLAGNQTPSSFEWEVLFVMSIIGLGLFHLAVLIGHLQSSSQGLVQRRVENKLRESAVEEWMSDCCLPEDLKWRVRQSETYNWAATRGVKEEMLMENMSEDLQRDIRRHLFKFIKKVRIIALMDEPIFDAICERLRRRVYTRGSNILCRGGLVEKIVFVLHGKLESIEEDGTRVCLFNEDACGEELLIWCLENSLVSTDDKKLPPEWRLLSSRTVTCLTDVKAFSLRAVDLEEIITRFTRFLQSPRTLAAIRYESPYWRSLGANRIQAAWRDKKNRLRAASQAN</sequence>
<dbReference type="STRING" id="3818.A0A444Z0X3"/>
<keyword evidence="1" id="KW-0406">Ion transport</keyword>
<dbReference type="SUPFAM" id="SSF81324">
    <property type="entry name" value="Voltage-gated potassium channels"/>
    <property type="match status" value="1"/>
</dbReference>
<keyword evidence="3" id="KW-0472">Membrane</keyword>
<protein>
    <recommendedName>
        <fullName evidence="6">Cyclic nucleotide-binding domain-containing protein</fullName>
    </recommendedName>
</protein>
<dbReference type="Gene3D" id="1.10.287.70">
    <property type="match status" value="1"/>
</dbReference>
<feature type="transmembrane region" description="Helical" evidence="3">
    <location>
        <begin position="252"/>
        <end position="272"/>
    </location>
</feature>
<dbReference type="InterPro" id="IPR000595">
    <property type="entry name" value="cNMP-bd_dom"/>
</dbReference>